<evidence type="ECO:0000256" key="3">
    <source>
        <dbReference type="ARBA" id="ARBA00022764"/>
    </source>
</evidence>
<dbReference type="PROSITE" id="PS51318">
    <property type="entry name" value="TAT"/>
    <property type="match status" value="1"/>
</dbReference>
<dbReference type="Pfam" id="PF01547">
    <property type="entry name" value="SBP_bac_1"/>
    <property type="match status" value="1"/>
</dbReference>
<comment type="caution">
    <text evidence="5">The sequence shown here is derived from an EMBL/GenBank/DDBJ whole genome shotgun (WGS) entry which is preliminary data.</text>
</comment>
<sequence length="420" mass="45251">MSRPNFMRRNMIKLALAGTALGLCAGPALAQPVSIDFWDMIWGGPTYPAAAQALVDKYNAEHPDVQVVYRSVPWTNWYETFVTAIASGSAPDISTGAGFQAVQLYDQGAIMPVDEVVAQLDANDFAPGALDALRYDDHYVGLPWAVDLRVLFYRKDVLEAAGVAVPTNWEEFRAAAKTLTADGKFGLVSSGDSGGMHWILASSINNGGGLFDADGNAALNGERTTEALQYLTDLKTDGSVNPASVGYVNDDARGSFFRGEAAFLLNGPLLPDQAGGVKDQIGIVPPMQALHGDVGTVYWVNNIMVYNQTEHPAETMAFLKWWSDNALPLWTEGKAGNLPARQSIQADAYFQDNPSVKYIIDTYLPVSKTMSAAVGGTFPQLNEIDGDGFLMSLMQSIWQGQPLGDNLAAAQSHLEEIMAD</sequence>
<keyword evidence="4" id="KW-0732">Signal</keyword>
<organism evidence="5 6">
    <name type="scientific">Devosia yakushimensis</name>
    <dbReference type="NCBI Taxonomy" id="470028"/>
    <lineage>
        <taxon>Bacteria</taxon>
        <taxon>Pseudomonadati</taxon>
        <taxon>Pseudomonadota</taxon>
        <taxon>Alphaproteobacteria</taxon>
        <taxon>Hyphomicrobiales</taxon>
        <taxon>Devosiaceae</taxon>
        <taxon>Devosia</taxon>
    </lineage>
</organism>
<protein>
    <submittedName>
        <fullName evidence="5">Sugar-binding protein</fullName>
    </submittedName>
</protein>
<proteinExistence type="inferred from homology"/>
<dbReference type="PANTHER" id="PTHR43649">
    <property type="entry name" value="ARABINOSE-BINDING PROTEIN-RELATED"/>
    <property type="match status" value="1"/>
</dbReference>
<keyword evidence="6" id="KW-1185">Reference proteome</keyword>
<evidence type="ECO:0000256" key="2">
    <source>
        <dbReference type="ARBA" id="ARBA00008520"/>
    </source>
</evidence>
<reference evidence="5" key="1">
    <citation type="journal article" date="2014" name="Int. J. Syst. Evol. Microbiol.">
        <title>Complete genome of a new Firmicutes species belonging to the dominant human colonic microbiota ('Ruminococcus bicirculans') reveals two chromosomes and a selective capacity to utilize plant glucans.</title>
        <authorList>
            <consortium name="NISC Comparative Sequencing Program"/>
            <person name="Wegmann U."/>
            <person name="Louis P."/>
            <person name="Goesmann A."/>
            <person name="Henrissat B."/>
            <person name="Duncan S.H."/>
            <person name="Flint H.J."/>
        </authorList>
    </citation>
    <scope>NUCLEOTIDE SEQUENCE</scope>
    <source>
        <strain evidence="5">NBRC 103855</strain>
    </source>
</reference>
<dbReference type="SUPFAM" id="SSF53850">
    <property type="entry name" value="Periplasmic binding protein-like II"/>
    <property type="match status" value="1"/>
</dbReference>
<dbReference type="PANTHER" id="PTHR43649:SF30">
    <property type="entry name" value="ABC TRANSPORTER SUBSTRATE-BINDING PROTEIN"/>
    <property type="match status" value="1"/>
</dbReference>
<dbReference type="InterPro" id="IPR050490">
    <property type="entry name" value="Bact_solute-bd_prot1"/>
</dbReference>
<name>A0ABQ5UA22_9HYPH</name>
<comment type="similarity">
    <text evidence="2">Belongs to the bacterial solute-binding protein 1 family.</text>
</comment>
<dbReference type="Proteomes" id="UP001161406">
    <property type="component" value="Unassembled WGS sequence"/>
</dbReference>
<evidence type="ECO:0000313" key="5">
    <source>
        <dbReference type="EMBL" id="GLQ08488.1"/>
    </source>
</evidence>
<dbReference type="Gene3D" id="3.40.190.10">
    <property type="entry name" value="Periplasmic binding protein-like II"/>
    <property type="match status" value="2"/>
</dbReference>
<reference evidence="5" key="2">
    <citation type="submission" date="2023-01" db="EMBL/GenBank/DDBJ databases">
        <title>Draft genome sequence of Devosia yakushimensis strain NBRC 103855.</title>
        <authorList>
            <person name="Sun Q."/>
            <person name="Mori K."/>
        </authorList>
    </citation>
    <scope>NUCLEOTIDE SEQUENCE</scope>
    <source>
        <strain evidence="5">NBRC 103855</strain>
    </source>
</reference>
<feature type="signal peptide" evidence="4">
    <location>
        <begin position="1"/>
        <end position="30"/>
    </location>
</feature>
<comment type="subcellular location">
    <subcellularLocation>
        <location evidence="1">Periplasm</location>
    </subcellularLocation>
</comment>
<accession>A0ABQ5UA22</accession>
<dbReference type="EMBL" id="BSNG01000001">
    <property type="protein sequence ID" value="GLQ08488.1"/>
    <property type="molecule type" value="Genomic_DNA"/>
</dbReference>
<dbReference type="InterPro" id="IPR006311">
    <property type="entry name" value="TAT_signal"/>
</dbReference>
<dbReference type="InterPro" id="IPR006059">
    <property type="entry name" value="SBP"/>
</dbReference>
<gene>
    <name evidence="5" type="ORF">GCM10007913_04200</name>
</gene>
<evidence type="ECO:0000256" key="1">
    <source>
        <dbReference type="ARBA" id="ARBA00004418"/>
    </source>
</evidence>
<dbReference type="RefSeq" id="WP_284387447.1">
    <property type="nucleotide sequence ID" value="NZ_BSNG01000001.1"/>
</dbReference>
<evidence type="ECO:0000313" key="6">
    <source>
        <dbReference type="Proteomes" id="UP001161406"/>
    </source>
</evidence>
<evidence type="ECO:0000256" key="4">
    <source>
        <dbReference type="SAM" id="SignalP"/>
    </source>
</evidence>
<dbReference type="CDD" id="cd13585">
    <property type="entry name" value="PBP2_TMBP_like"/>
    <property type="match status" value="1"/>
</dbReference>
<feature type="chain" id="PRO_5045357590" evidence="4">
    <location>
        <begin position="31"/>
        <end position="420"/>
    </location>
</feature>
<keyword evidence="3" id="KW-0574">Periplasm</keyword>